<organism evidence="2">
    <name type="scientific">bioreactor metagenome</name>
    <dbReference type="NCBI Taxonomy" id="1076179"/>
    <lineage>
        <taxon>unclassified sequences</taxon>
        <taxon>metagenomes</taxon>
        <taxon>ecological metagenomes</taxon>
    </lineage>
</organism>
<feature type="region of interest" description="Disordered" evidence="1">
    <location>
        <begin position="41"/>
        <end position="60"/>
    </location>
</feature>
<accession>A0A645C4Q2</accession>
<sequence length="205" mass="22222">MQRHGIGQIVVLHLFPRAERIAGALADEGWTGDPGKVLTTSTAGRLRRMEREAEAQQAFDPPRVIKVLSDQAGHAAAHAFPANDQRTNAAKRVNGGKEFWRAGAGLCGWSLRAASATGGHVAELEAGGAEALGLQPFGNRIHPGGVHRCARAMGQKDRGSPRFVSVQQEIHRAFSEIRLRCLCARPLRRPVRPSSGRPHGCWQPR</sequence>
<protein>
    <submittedName>
        <fullName evidence="2">Uncharacterized protein</fullName>
    </submittedName>
</protein>
<gene>
    <name evidence="2" type="ORF">SDC9_119331</name>
</gene>
<dbReference type="AlphaFoldDB" id="A0A645C4Q2"/>
<comment type="caution">
    <text evidence="2">The sequence shown here is derived from an EMBL/GenBank/DDBJ whole genome shotgun (WGS) entry which is preliminary data.</text>
</comment>
<evidence type="ECO:0000313" key="2">
    <source>
        <dbReference type="EMBL" id="MPM72358.1"/>
    </source>
</evidence>
<proteinExistence type="predicted"/>
<dbReference type="EMBL" id="VSSQ01024696">
    <property type="protein sequence ID" value="MPM72358.1"/>
    <property type="molecule type" value="Genomic_DNA"/>
</dbReference>
<reference evidence="2" key="1">
    <citation type="submission" date="2019-08" db="EMBL/GenBank/DDBJ databases">
        <authorList>
            <person name="Kucharzyk K."/>
            <person name="Murdoch R.W."/>
            <person name="Higgins S."/>
            <person name="Loffler F."/>
        </authorList>
    </citation>
    <scope>NUCLEOTIDE SEQUENCE</scope>
</reference>
<evidence type="ECO:0000256" key="1">
    <source>
        <dbReference type="SAM" id="MobiDB-lite"/>
    </source>
</evidence>
<name>A0A645C4Q2_9ZZZZ</name>